<dbReference type="HAMAP" id="MF_00014">
    <property type="entry name" value="Ribosome_mat_RimM"/>
    <property type="match status" value="1"/>
</dbReference>
<sequence>MRSFTEEPTDLGAYGPLFDENGRRFTVLSARTQKNVVVVRLAEVTSREGAEELRGRELFVDRSVLPEEDEDEFYEADLVGLSARTVAGEEVGTVVAIHDFGAGTILEIAGEGRASVMIPFSEAAVPAVDLSAQVLTVEPVAAGLEGSDDEEGDEGDPRP</sequence>
<feature type="region of interest" description="Disordered" evidence="6">
    <location>
        <begin position="139"/>
        <end position="159"/>
    </location>
</feature>
<organism evidence="9 10">
    <name type="scientific">Consotaella salsifontis</name>
    <dbReference type="NCBI Taxonomy" id="1365950"/>
    <lineage>
        <taxon>Bacteria</taxon>
        <taxon>Pseudomonadati</taxon>
        <taxon>Pseudomonadota</taxon>
        <taxon>Alphaproteobacteria</taxon>
        <taxon>Hyphomicrobiales</taxon>
        <taxon>Aurantimonadaceae</taxon>
        <taxon>Consotaella</taxon>
    </lineage>
</organism>
<keyword evidence="1 5" id="KW-0963">Cytoplasm</keyword>
<feature type="domain" description="RimM N-terminal" evidence="7">
    <location>
        <begin position="2"/>
        <end position="63"/>
    </location>
</feature>
<evidence type="ECO:0000259" key="8">
    <source>
        <dbReference type="Pfam" id="PF24986"/>
    </source>
</evidence>
<protein>
    <recommendedName>
        <fullName evidence="5">Ribosome maturation factor RimM</fullName>
    </recommendedName>
</protein>
<reference evidence="9 10" key="1">
    <citation type="submission" date="2017-02" db="EMBL/GenBank/DDBJ databases">
        <authorList>
            <person name="Peterson S.W."/>
        </authorList>
    </citation>
    <scope>NUCLEOTIDE SEQUENCE [LARGE SCALE GENOMIC DNA]</scope>
    <source>
        <strain evidence="9 10">USBA 369</strain>
    </source>
</reference>
<name>A0A1T4QK99_9HYPH</name>
<evidence type="ECO:0000256" key="6">
    <source>
        <dbReference type="SAM" id="MobiDB-lite"/>
    </source>
</evidence>
<evidence type="ECO:0000256" key="2">
    <source>
        <dbReference type="ARBA" id="ARBA00022517"/>
    </source>
</evidence>
<evidence type="ECO:0000313" key="10">
    <source>
        <dbReference type="Proteomes" id="UP000190135"/>
    </source>
</evidence>
<keyword evidence="4 5" id="KW-0143">Chaperone</keyword>
<comment type="subunit">
    <text evidence="5">Binds ribosomal protein uS19.</text>
</comment>
<dbReference type="Pfam" id="PF01782">
    <property type="entry name" value="RimM"/>
    <property type="match status" value="1"/>
</dbReference>
<dbReference type="AlphaFoldDB" id="A0A1T4QK99"/>
<dbReference type="Gene3D" id="2.40.30.60">
    <property type="entry name" value="RimM"/>
    <property type="match status" value="1"/>
</dbReference>
<keyword evidence="3 5" id="KW-0698">rRNA processing</keyword>
<evidence type="ECO:0000313" key="9">
    <source>
        <dbReference type="EMBL" id="SKA04149.1"/>
    </source>
</evidence>
<evidence type="ECO:0000259" key="7">
    <source>
        <dbReference type="Pfam" id="PF01782"/>
    </source>
</evidence>
<dbReference type="STRING" id="1365950.SAMN05428963_10596"/>
<dbReference type="GO" id="GO:0005840">
    <property type="term" value="C:ribosome"/>
    <property type="evidence" value="ECO:0007669"/>
    <property type="project" value="InterPro"/>
</dbReference>
<gene>
    <name evidence="5" type="primary">rimM</name>
    <name evidence="9" type="ORF">SAMN05428963_10596</name>
</gene>
<evidence type="ECO:0000256" key="5">
    <source>
        <dbReference type="HAMAP-Rule" id="MF_00014"/>
    </source>
</evidence>
<dbReference type="Gene3D" id="2.30.30.240">
    <property type="entry name" value="PRC-barrel domain"/>
    <property type="match status" value="1"/>
</dbReference>
<dbReference type="InterPro" id="IPR009000">
    <property type="entry name" value="Transl_B-barrel_sf"/>
</dbReference>
<comment type="function">
    <text evidence="5">An accessory protein needed during the final step in the assembly of 30S ribosomal subunit, possibly for assembly of the head region. Essential for efficient processing of 16S rRNA. May be needed both before and after RbfA during the maturation of 16S rRNA. It has affinity for free ribosomal 30S subunits but not for 70S ribosomes.</text>
</comment>
<dbReference type="GO" id="GO:0042274">
    <property type="term" value="P:ribosomal small subunit biogenesis"/>
    <property type="evidence" value="ECO:0007669"/>
    <property type="project" value="UniProtKB-UniRule"/>
</dbReference>
<feature type="compositionally biased region" description="Acidic residues" evidence="6">
    <location>
        <begin position="146"/>
        <end position="159"/>
    </location>
</feature>
<dbReference type="InterPro" id="IPR011961">
    <property type="entry name" value="RimM"/>
</dbReference>
<accession>A0A1T4QK99</accession>
<dbReference type="GO" id="GO:0005737">
    <property type="term" value="C:cytoplasm"/>
    <property type="evidence" value="ECO:0007669"/>
    <property type="project" value="UniProtKB-SubCell"/>
</dbReference>
<proteinExistence type="inferred from homology"/>
<keyword evidence="10" id="KW-1185">Reference proteome</keyword>
<evidence type="ECO:0000256" key="4">
    <source>
        <dbReference type="ARBA" id="ARBA00023186"/>
    </source>
</evidence>
<comment type="subcellular location">
    <subcellularLocation>
        <location evidence="5">Cytoplasm</location>
    </subcellularLocation>
</comment>
<dbReference type="PANTHER" id="PTHR33692">
    <property type="entry name" value="RIBOSOME MATURATION FACTOR RIMM"/>
    <property type="match status" value="1"/>
</dbReference>
<dbReference type="EMBL" id="FUXL01000005">
    <property type="protein sequence ID" value="SKA04149.1"/>
    <property type="molecule type" value="Genomic_DNA"/>
</dbReference>
<dbReference type="InterPro" id="IPR036976">
    <property type="entry name" value="RimM_N_sf"/>
</dbReference>
<dbReference type="SUPFAM" id="SSF50346">
    <property type="entry name" value="PRC-barrel domain"/>
    <property type="match status" value="1"/>
</dbReference>
<keyword evidence="2 5" id="KW-0690">Ribosome biogenesis</keyword>
<feature type="domain" description="Ribosome maturation factor RimM PRC barrel" evidence="8">
    <location>
        <begin position="77"/>
        <end position="139"/>
    </location>
</feature>
<dbReference type="Proteomes" id="UP000190135">
    <property type="component" value="Unassembled WGS sequence"/>
</dbReference>
<dbReference type="InterPro" id="IPR002676">
    <property type="entry name" value="RimM_N"/>
</dbReference>
<dbReference type="InterPro" id="IPR011033">
    <property type="entry name" value="PRC_barrel-like_sf"/>
</dbReference>
<comment type="similarity">
    <text evidence="5">Belongs to the RimM family.</text>
</comment>
<dbReference type="InterPro" id="IPR056792">
    <property type="entry name" value="PRC_RimM"/>
</dbReference>
<comment type="domain">
    <text evidence="5">The PRC barrel domain binds ribosomal protein uS19.</text>
</comment>
<evidence type="ECO:0000256" key="3">
    <source>
        <dbReference type="ARBA" id="ARBA00022552"/>
    </source>
</evidence>
<dbReference type="PANTHER" id="PTHR33692:SF1">
    <property type="entry name" value="RIBOSOME MATURATION FACTOR RIMM"/>
    <property type="match status" value="1"/>
</dbReference>
<dbReference type="Pfam" id="PF24986">
    <property type="entry name" value="PRC_RimM"/>
    <property type="match status" value="1"/>
</dbReference>
<dbReference type="GO" id="GO:0006364">
    <property type="term" value="P:rRNA processing"/>
    <property type="evidence" value="ECO:0007669"/>
    <property type="project" value="UniProtKB-UniRule"/>
</dbReference>
<dbReference type="NCBIfam" id="TIGR02273">
    <property type="entry name" value="16S_RimM"/>
    <property type="match status" value="1"/>
</dbReference>
<dbReference type="GO" id="GO:0043022">
    <property type="term" value="F:ribosome binding"/>
    <property type="evidence" value="ECO:0007669"/>
    <property type="project" value="InterPro"/>
</dbReference>
<dbReference type="SUPFAM" id="SSF50447">
    <property type="entry name" value="Translation proteins"/>
    <property type="match status" value="1"/>
</dbReference>
<evidence type="ECO:0000256" key="1">
    <source>
        <dbReference type="ARBA" id="ARBA00022490"/>
    </source>
</evidence>